<evidence type="ECO:0000313" key="1">
    <source>
        <dbReference type="EMBL" id="SFK11780.1"/>
    </source>
</evidence>
<protein>
    <recommendedName>
        <fullName evidence="3">Cation transport ATPase</fullName>
    </recommendedName>
</protein>
<dbReference type="Proteomes" id="UP000199630">
    <property type="component" value="Unassembled WGS sequence"/>
</dbReference>
<dbReference type="PROSITE" id="PS51257">
    <property type="entry name" value="PROKAR_LIPOPROTEIN"/>
    <property type="match status" value="1"/>
</dbReference>
<proteinExistence type="predicted"/>
<sequence length="209" mass="22058">MMRVRMGIAGLLVLGLSACEMELPSSSVAPPPRSVTLSQSNVSVAGPSGFCVDPGSIRDTPEGGFVLLGNCGGLSGRSNPALKGKTAMLTLSVTAPMQDPEQFDTPSLEAFFRSEAGRRTLSRAGAARTVTVIESAPEAETLWLHARDSAPGALPGQGAEYWRALFLLDGRLVTATATPFAEAPMPEAQLRGVLSRFVAELKRRNRTMS</sequence>
<organism evidence="1 2">
    <name type="scientific">Celeribacter neptunius</name>
    <dbReference type="NCBI Taxonomy" id="588602"/>
    <lineage>
        <taxon>Bacteria</taxon>
        <taxon>Pseudomonadati</taxon>
        <taxon>Pseudomonadota</taxon>
        <taxon>Alphaproteobacteria</taxon>
        <taxon>Rhodobacterales</taxon>
        <taxon>Roseobacteraceae</taxon>
        <taxon>Celeribacter</taxon>
    </lineage>
</organism>
<name>A0A1I3WWQ0_9RHOB</name>
<accession>A0A1I3WWQ0</accession>
<dbReference type="EMBL" id="FORH01000009">
    <property type="protein sequence ID" value="SFK11780.1"/>
    <property type="molecule type" value="Genomic_DNA"/>
</dbReference>
<evidence type="ECO:0000313" key="2">
    <source>
        <dbReference type="Proteomes" id="UP000199630"/>
    </source>
</evidence>
<dbReference type="STRING" id="588602.SAMN04487991_3880"/>
<evidence type="ECO:0008006" key="3">
    <source>
        <dbReference type="Google" id="ProtNLM"/>
    </source>
</evidence>
<gene>
    <name evidence="1" type="ORF">SAMN04487991_3880</name>
</gene>
<reference evidence="2" key="1">
    <citation type="submission" date="2016-10" db="EMBL/GenBank/DDBJ databases">
        <authorList>
            <person name="Varghese N."/>
            <person name="Submissions S."/>
        </authorList>
    </citation>
    <scope>NUCLEOTIDE SEQUENCE [LARGE SCALE GENOMIC DNA]</scope>
    <source>
        <strain evidence="2">DSM 26471</strain>
    </source>
</reference>
<keyword evidence="2" id="KW-1185">Reference proteome</keyword>
<dbReference type="AlphaFoldDB" id="A0A1I3WWQ0"/>